<name>A0AA35SQ87_GEOBA</name>
<organism evidence="1 2">
    <name type="scientific">Geodia barretti</name>
    <name type="common">Barrett's horny sponge</name>
    <dbReference type="NCBI Taxonomy" id="519541"/>
    <lineage>
        <taxon>Eukaryota</taxon>
        <taxon>Metazoa</taxon>
        <taxon>Porifera</taxon>
        <taxon>Demospongiae</taxon>
        <taxon>Heteroscleromorpha</taxon>
        <taxon>Tetractinellida</taxon>
        <taxon>Astrophorina</taxon>
        <taxon>Geodiidae</taxon>
        <taxon>Geodia</taxon>
    </lineage>
</organism>
<dbReference type="Proteomes" id="UP001174909">
    <property type="component" value="Unassembled WGS sequence"/>
</dbReference>
<gene>
    <name evidence="1" type="ORF">GBAR_LOCUS18483</name>
</gene>
<dbReference type="EMBL" id="CASHTH010002622">
    <property type="protein sequence ID" value="CAI8032736.1"/>
    <property type="molecule type" value="Genomic_DNA"/>
</dbReference>
<proteinExistence type="predicted"/>
<comment type="caution">
    <text evidence="1">The sequence shown here is derived from an EMBL/GenBank/DDBJ whole genome shotgun (WGS) entry which is preliminary data.</text>
</comment>
<evidence type="ECO:0000313" key="1">
    <source>
        <dbReference type="EMBL" id="CAI8032736.1"/>
    </source>
</evidence>
<reference evidence="1" key="1">
    <citation type="submission" date="2023-03" db="EMBL/GenBank/DDBJ databases">
        <authorList>
            <person name="Steffen K."/>
            <person name="Cardenas P."/>
        </authorList>
    </citation>
    <scope>NUCLEOTIDE SEQUENCE</scope>
</reference>
<evidence type="ECO:0000313" key="2">
    <source>
        <dbReference type="Proteomes" id="UP001174909"/>
    </source>
</evidence>
<sequence length="60" mass="6808">MQQNRPLPLARGLTKFLKHGEAGSVDPQRFKTLLLALSEEPATEDVAKKMKEFYNDECSE</sequence>
<accession>A0AA35SQ87</accession>
<keyword evidence="2" id="KW-1185">Reference proteome</keyword>
<feature type="non-terminal residue" evidence="1">
    <location>
        <position position="60"/>
    </location>
</feature>
<protein>
    <submittedName>
        <fullName evidence="1">Uncharacterized protein</fullName>
    </submittedName>
</protein>
<dbReference type="AlphaFoldDB" id="A0AA35SQ87"/>